<gene>
    <name evidence="1" type="ORF">CAP51_12575</name>
</gene>
<evidence type="ECO:0000313" key="2">
    <source>
        <dbReference type="Proteomes" id="UP000196536"/>
    </source>
</evidence>
<keyword evidence="2" id="KW-1185">Reference proteome</keyword>
<organism evidence="1 2">
    <name type="scientific">Acinetobacter populi</name>
    <dbReference type="NCBI Taxonomy" id="1582270"/>
    <lineage>
        <taxon>Bacteria</taxon>
        <taxon>Pseudomonadati</taxon>
        <taxon>Pseudomonadota</taxon>
        <taxon>Gammaproteobacteria</taxon>
        <taxon>Moraxellales</taxon>
        <taxon>Moraxellaceae</taxon>
        <taxon>Acinetobacter</taxon>
    </lineage>
</organism>
<dbReference type="Proteomes" id="UP000196536">
    <property type="component" value="Unassembled WGS sequence"/>
</dbReference>
<accession>A0A1Z9YX15</accession>
<comment type="caution">
    <text evidence="1">The sequence shown here is derived from an EMBL/GenBank/DDBJ whole genome shotgun (WGS) entry which is preliminary data.</text>
</comment>
<dbReference type="RefSeq" id="WP_087621106.1">
    <property type="nucleotide sequence ID" value="NZ_NEXX01000004.1"/>
</dbReference>
<dbReference type="AlphaFoldDB" id="A0A1Z9YX15"/>
<sequence>MQLRLSLTLGLIAISLVGCARFGIGNGSLDYKHTQTLEPLQIPADLQMRPQQSLYPAPKIDPKALEQAPNFSNKHGNRFEMPRPTADVSNVNITGAAPSRPQLVTDGNGVPLIKVDGATAEVWKYVIAATSTSNIKAEQNSKVPYQLDVQYQEQAYRLRLTPTGSSNTVGIYDANGNFIDAKIATELLSLIYQNWPA</sequence>
<dbReference type="PROSITE" id="PS51257">
    <property type="entry name" value="PROKAR_LIPOPROTEIN"/>
    <property type="match status" value="1"/>
</dbReference>
<reference evidence="1 2" key="1">
    <citation type="submission" date="2017-05" db="EMBL/GenBank/DDBJ databases">
        <title>Acinetobacter populi ANC 5415 (= PBJ7), whole genome shotgun sequencing project.</title>
        <authorList>
            <person name="Nemec A."/>
            <person name="Radolfova-Krizova L."/>
        </authorList>
    </citation>
    <scope>NUCLEOTIDE SEQUENCE [LARGE SCALE GENOMIC DNA]</scope>
    <source>
        <strain evidence="1 2">PBJ7</strain>
    </source>
</reference>
<dbReference type="OrthoDB" id="6710665at2"/>
<protein>
    <submittedName>
        <fullName evidence="1">Lipoprotein-34 (NlpB)</fullName>
    </submittedName>
</protein>
<name>A0A1Z9YX15_9GAMM</name>
<proteinExistence type="predicted"/>
<evidence type="ECO:0000313" key="1">
    <source>
        <dbReference type="EMBL" id="OUY06752.1"/>
    </source>
</evidence>
<dbReference type="EMBL" id="NEXX01000004">
    <property type="protein sequence ID" value="OUY06752.1"/>
    <property type="molecule type" value="Genomic_DNA"/>
</dbReference>
<keyword evidence="1" id="KW-0449">Lipoprotein</keyword>